<dbReference type="InterPro" id="IPR036259">
    <property type="entry name" value="MFS_trans_sf"/>
</dbReference>
<feature type="domain" description="Major facilitator superfamily (MFS) profile" evidence="10">
    <location>
        <begin position="14"/>
        <end position="467"/>
    </location>
</feature>
<dbReference type="InterPro" id="IPR050360">
    <property type="entry name" value="MFS_Sugar_Transporters"/>
</dbReference>
<protein>
    <submittedName>
        <fullName evidence="11">General substrate transporter</fullName>
    </submittedName>
</protein>
<dbReference type="AlphaFoldDB" id="A0A0D7A1B5"/>
<dbReference type="OrthoDB" id="6612291at2759"/>
<evidence type="ECO:0000256" key="4">
    <source>
        <dbReference type="ARBA" id="ARBA00022692"/>
    </source>
</evidence>
<feature type="transmembrane region" description="Helical" evidence="9">
    <location>
        <begin position="96"/>
        <end position="119"/>
    </location>
</feature>
<feature type="transmembrane region" description="Helical" evidence="9">
    <location>
        <begin position="312"/>
        <end position="334"/>
    </location>
</feature>
<dbReference type="InterPro" id="IPR020846">
    <property type="entry name" value="MFS_dom"/>
</dbReference>
<reference evidence="11 12" key="1">
    <citation type="journal article" date="2015" name="Fungal Genet. Biol.">
        <title>Evolution of novel wood decay mechanisms in Agaricales revealed by the genome sequences of Fistulina hepatica and Cylindrobasidium torrendii.</title>
        <authorList>
            <person name="Floudas D."/>
            <person name="Held B.W."/>
            <person name="Riley R."/>
            <person name="Nagy L.G."/>
            <person name="Koehler G."/>
            <person name="Ransdell A.S."/>
            <person name="Younus H."/>
            <person name="Chow J."/>
            <person name="Chiniquy J."/>
            <person name="Lipzen A."/>
            <person name="Tritt A."/>
            <person name="Sun H."/>
            <person name="Haridas S."/>
            <person name="LaButti K."/>
            <person name="Ohm R.A."/>
            <person name="Kues U."/>
            <person name="Blanchette R.A."/>
            <person name="Grigoriev I.V."/>
            <person name="Minto R.E."/>
            <person name="Hibbett D.S."/>
        </authorList>
    </citation>
    <scope>NUCLEOTIDE SEQUENCE [LARGE SCALE GENOMIC DNA]</scope>
    <source>
        <strain evidence="11 12">ATCC 64428</strain>
    </source>
</reference>
<dbReference type="GO" id="GO:0005351">
    <property type="term" value="F:carbohydrate:proton symporter activity"/>
    <property type="evidence" value="ECO:0007669"/>
    <property type="project" value="TreeGrafter"/>
</dbReference>
<organism evidence="11 12">
    <name type="scientific">Fistulina hepatica ATCC 64428</name>
    <dbReference type="NCBI Taxonomy" id="1128425"/>
    <lineage>
        <taxon>Eukaryota</taxon>
        <taxon>Fungi</taxon>
        <taxon>Dikarya</taxon>
        <taxon>Basidiomycota</taxon>
        <taxon>Agaricomycotina</taxon>
        <taxon>Agaricomycetes</taxon>
        <taxon>Agaricomycetidae</taxon>
        <taxon>Agaricales</taxon>
        <taxon>Fistulinaceae</taxon>
        <taxon>Fistulina</taxon>
    </lineage>
</organism>
<evidence type="ECO:0000256" key="1">
    <source>
        <dbReference type="ARBA" id="ARBA00004141"/>
    </source>
</evidence>
<dbReference type="InterPro" id="IPR005828">
    <property type="entry name" value="MFS_sugar_transport-like"/>
</dbReference>
<dbReference type="Proteomes" id="UP000054144">
    <property type="component" value="Unassembled WGS sequence"/>
</dbReference>
<dbReference type="InterPro" id="IPR005829">
    <property type="entry name" value="Sugar_transporter_CS"/>
</dbReference>
<dbReference type="GO" id="GO:0016020">
    <property type="term" value="C:membrane"/>
    <property type="evidence" value="ECO:0007669"/>
    <property type="project" value="UniProtKB-SubCell"/>
</dbReference>
<evidence type="ECO:0000313" key="12">
    <source>
        <dbReference type="Proteomes" id="UP000054144"/>
    </source>
</evidence>
<keyword evidence="12" id="KW-1185">Reference proteome</keyword>
<keyword evidence="3 8" id="KW-0813">Transport</keyword>
<keyword evidence="6 9" id="KW-0472">Membrane</keyword>
<feature type="transmembrane region" description="Helical" evidence="9">
    <location>
        <begin position="375"/>
        <end position="398"/>
    </location>
</feature>
<dbReference type="PROSITE" id="PS50850">
    <property type="entry name" value="MFS"/>
    <property type="match status" value="1"/>
</dbReference>
<evidence type="ECO:0000259" key="10">
    <source>
        <dbReference type="PROSITE" id="PS50850"/>
    </source>
</evidence>
<dbReference type="InterPro" id="IPR003663">
    <property type="entry name" value="Sugar/inositol_transpt"/>
</dbReference>
<proteinExistence type="inferred from homology"/>
<dbReference type="FunFam" id="1.20.1250.20:FF:000078">
    <property type="entry name" value="MFS maltose transporter, putative"/>
    <property type="match status" value="1"/>
</dbReference>
<evidence type="ECO:0000256" key="2">
    <source>
        <dbReference type="ARBA" id="ARBA00010992"/>
    </source>
</evidence>
<dbReference type="SUPFAM" id="SSF103473">
    <property type="entry name" value="MFS general substrate transporter"/>
    <property type="match status" value="1"/>
</dbReference>
<evidence type="ECO:0000313" key="11">
    <source>
        <dbReference type="EMBL" id="KIY44520.1"/>
    </source>
</evidence>
<dbReference type="PANTHER" id="PTHR48022">
    <property type="entry name" value="PLASTIDIC GLUCOSE TRANSPORTER 4"/>
    <property type="match status" value="1"/>
</dbReference>
<dbReference type="Gene3D" id="1.20.1250.20">
    <property type="entry name" value="MFS general substrate transporter like domains"/>
    <property type="match status" value="1"/>
</dbReference>
<comment type="subcellular location">
    <subcellularLocation>
        <location evidence="1">Membrane</location>
        <topology evidence="1">Multi-pass membrane protein</topology>
    </subcellularLocation>
</comment>
<evidence type="ECO:0000256" key="9">
    <source>
        <dbReference type="SAM" id="Phobius"/>
    </source>
</evidence>
<evidence type="ECO:0000256" key="5">
    <source>
        <dbReference type="ARBA" id="ARBA00022989"/>
    </source>
</evidence>
<feature type="transmembrane region" description="Helical" evidence="9">
    <location>
        <begin position="341"/>
        <end position="363"/>
    </location>
</feature>
<gene>
    <name evidence="11" type="ORF">FISHEDRAFT_26650</name>
</gene>
<feature type="transmembrane region" description="Helical" evidence="9">
    <location>
        <begin position="125"/>
        <end position="142"/>
    </location>
</feature>
<dbReference type="PROSITE" id="PS00217">
    <property type="entry name" value="SUGAR_TRANSPORT_2"/>
    <property type="match status" value="1"/>
</dbReference>
<accession>A0A0D7A1B5</accession>
<comment type="similarity">
    <text evidence="2 8">Belongs to the major facilitator superfamily. Sugar transporter (TC 2.A.1.1) family.</text>
</comment>
<feature type="transmembrane region" description="Helical" evidence="9">
    <location>
        <begin position="445"/>
        <end position="463"/>
    </location>
</feature>
<sequence>TNLFSKVYRRPLFFCAIAVVGAVLYGYDGTYFTSILDMTQFKKDYGTCTTSSDGTVSCDISSKNRSLTTSIVQAGEVVGSLFAGPIGDIGGRRAGMLAACGLVTIGVILQISIAGSILFLTAGRAVLGMGIGCISNAVPLYLSEIPPVQIRGSIVGSWQLMLAIGQVIGACVGQGVHARTDTGAYRIPMGLNLAIVLILATGVIFIIPESPRWLISKGKETETLKALERINYDQRDVIQAVETQYASYIEAREEEKRLAGDQPGRWSDLFKGTTRRKFLCALGILVCQQIGGVQFIFSYTTTFLSDVGIGDAFIITIVVDIIEVIGVVVSFFLVNRIGRRPLLLITSTFMTIFLILVGAMGSLKGHRTAAENNLIAAGIMLYVFFFNLAWGPLAWVIATELSVGKNRQKIMSIGTACFWLSAFVVTFTMPYLYDASEANLEAQIGYIYAGGSLIGIVFVYFCIPETLGRTLEEINHMMSAQIPTREWATYDLQKE</sequence>
<evidence type="ECO:0000256" key="3">
    <source>
        <dbReference type="ARBA" id="ARBA00022448"/>
    </source>
</evidence>
<keyword evidence="4 9" id="KW-0812">Transmembrane</keyword>
<dbReference type="NCBIfam" id="TIGR00879">
    <property type="entry name" value="SP"/>
    <property type="match status" value="1"/>
</dbReference>
<keyword evidence="5 9" id="KW-1133">Transmembrane helix</keyword>
<dbReference type="PANTHER" id="PTHR48022:SF77">
    <property type="entry name" value="MAJOR FACILITATOR SUPERFAMILY (MFS) PROFILE DOMAIN-CONTAINING PROTEIN"/>
    <property type="match status" value="1"/>
</dbReference>
<feature type="transmembrane region" description="Helical" evidence="9">
    <location>
        <begin position="410"/>
        <end position="433"/>
    </location>
</feature>
<feature type="non-terminal residue" evidence="11">
    <location>
        <position position="1"/>
    </location>
</feature>
<feature type="transmembrane region" description="Helical" evidence="9">
    <location>
        <begin position="154"/>
        <end position="177"/>
    </location>
</feature>
<comment type="catalytic activity">
    <reaction evidence="7">
        <text>myo-inositol(out) + H(+)(out) = myo-inositol(in) + H(+)(in)</text>
        <dbReference type="Rhea" id="RHEA:60364"/>
        <dbReference type="ChEBI" id="CHEBI:15378"/>
        <dbReference type="ChEBI" id="CHEBI:17268"/>
    </reaction>
</comment>
<evidence type="ECO:0000256" key="6">
    <source>
        <dbReference type="ARBA" id="ARBA00023136"/>
    </source>
</evidence>
<dbReference type="EMBL" id="KN882089">
    <property type="protein sequence ID" value="KIY44520.1"/>
    <property type="molecule type" value="Genomic_DNA"/>
</dbReference>
<dbReference type="PRINTS" id="PR00171">
    <property type="entry name" value="SUGRTRNSPORT"/>
</dbReference>
<evidence type="ECO:0000256" key="8">
    <source>
        <dbReference type="RuleBase" id="RU003346"/>
    </source>
</evidence>
<evidence type="ECO:0000256" key="7">
    <source>
        <dbReference type="ARBA" id="ARBA00049119"/>
    </source>
</evidence>
<feature type="transmembrane region" description="Helical" evidence="9">
    <location>
        <begin position="278"/>
        <end position="300"/>
    </location>
</feature>
<feature type="transmembrane region" description="Helical" evidence="9">
    <location>
        <begin position="189"/>
        <end position="207"/>
    </location>
</feature>
<feature type="non-terminal residue" evidence="11">
    <location>
        <position position="495"/>
    </location>
</feature>
<dbReference type="Pfam" id="PF00083">
    <property type="entry name" value="Sugar_tr"/>
    <property type="match status" value="1"/>
</dbReference>
<name>A0A0D7A1B5_9AGAR</name>
<feature type="transmembrane region" description="Helical" evidence="9">
    <location>
        <begin position="12"/>
        <end position="33"/>
    </location>
</feature>